<dbReference type="Proteomes" id="UP000789706">
    <property type="component" value="Unassembled WGS sequence"/>
</dbReference>
<evidence type="ECO:0000313" key="3">
    <source>
        <dbReference type="EMBL" id="CAG8432861.1"/>
    </source>
</evidence>
<feature type="compositionally biased region" description="Low complexity" evidence="2">
    <location>
        <begin position="390"/>
        <end position="406"/>
    </location>
</feature>
<feature type="compositionally biased region" description="Polar residues" evidence="2">
    <location>
        <begin position="448"/>
        <end position="477"/>
    </location>
</feature>
<proteinExistence type="predicted"/>
<comment type="caution">
    <text evidence="3">The sequence shown here is derived from an EMBL/GenBank/DDBJ whole genome shotgun (WGS) entry which is preliminary data.</text>
</comment>
<sequence>MNTSYNLDNGESQKQPPQTWNIKDLNQNVELFDRSPFSSTGSLIMPTNVSIKSENDKEIQYSENFVHNSSPREKEIFSDTELSTPNFYNLSPPQRRRTLSGISRHQESSYEERENDFDRVRIGHAGKGFSSLISDERSKEIKKLIENVKDEDAFRLAQITQRHANANLQSRRNSNFEDYNHGIRSNKITSSKDCKKFFEEKYFTIFKIINNNGIYNPLKCVKNRRINMTNLDDSNNDSSTSLISNSRGKNNNIMGRQKGTNIWNISPAEILYEYEKKNNIINSKSSHLTIETIPELSSPTNFRNFRNSRSKIKKHSKALSLNNIGQDINNNDEQNKSKRWSLHLFKRKDKKLKRKFSKKDNKSGKIDEILDDDDDVHLHLSNSQKNLIDSSSSDHTSRSSAEYSRSLSDREQLNLEEVINNDLNSRQNVLHEEKYKSVGKFEKEESTDTSSQRDSLDTSAEFSDNQSSDSENIQVESIRNPEILITMSEDIDYLPQGEKGYSDTYRSSSAEYENDSDEEDYEPYFIRETVHVNLDYLPDDLVQLISSYQKEGIIPKNEDNSHYVELDLGKDLFKFKKFNKHVKHGDDLLNICVSLVTNSNRSIDLHEVEESIARYDYLQSPVCNKSFHFPSKIQYTETEHELKDRIDRGSESLKNSTDDMENIVKRLESQHNNITEEMKIMLNEIEKITNEVNKDYFNELQNLEDEIQFLIAEKENSPWLETFYSMMSYELCLCFGSL</sequence>
<evidence type="ECO:0000256" key="2">
    <source>
        <dbReference type="SAM" id="MobiDB-lite"/>
    </source>
</evidence>
<reference evidence="3" key="1">
    <citation type="submission" date="2021-06" db="EMBL/GenBank/DDBJ databases">
        <authorList>
            <person name="Kallberg Y."/>
            <person name="Tangrot J."/>
            <person name="Rosling A."/>
        </authorList>
    </citation>
    <scope>NUCLEOTIDE SEQUENCE</scope>
    <source>
        <strain evidence="3">AZ414A</strain>
    </source>
</reference>
<protein>
    <submittedName>
        <fullName evidence="3">7349_t:CDS:1</fullName>
    </submittedName>
</protein>
<evidence type="ECO:0000313" key="4">
    <source>
        <dbReference type="Proteomes" id="UP000789706"/>
    </source>
</evidence>
<gene>
    <name evidence="3" type="ORF">DEBURN_LOCUS188</name>
</gene>
<accession>A0A9N8UZY1</accession>
<evidence type="ECO:0000256" key="1">
    <source>
        <dbReference type="SAM" id="Coils"/>
    </source>
</evidence>
<feature type="region of interest" description="Disordered" evidence="2">
    <location>
        <begin position="440"/>
        <end position="477"/>
    </location>
</feature>
<keyword evidence="4" id="KW-1185">Reference proteome</keyword>
<feature type="region of interest" description="Disordered" evidence="2">
    <location>
        <begin position="495"/>
        <end position="519"/>
    </location>
</feature>
<dbReference type="EMBL" id="CAJVPK010000005">
    <property type="protein sequence ID" value="CAG8432861.1"/>
    <property type="molecule type" value="Genomic_DNA"/>
</dbReference>
<keyword evidence="1" id="KW-0175">Coiled coil</keyword>
<organism evidence="3 4">
    <name type="scientific">Diversispora eburnea</name>
    <dbReference type="NCBI Taxonomy" id="1213867"/>
    <lineage>
        <taxon>Eukaryota</taxon>
        <taxon>Fungi</taxon>
        <taxon>Fungi incertae sedis</taxon>
        <taxon>Mucoromycota</taxon>
        <taxon>Glomeromycotina</taxon>
        <taxon>Glomeromycetes</taxon>
        <taxon>Diversisporales</taxon>
        <taxon>Diversisporaceae</taxon>
        <taxon>Diversispora</taxon>
    </lineage>
</organism>
<feature type="region of interest" description="Disordered" evidence="2">
    <location>
        <begin position="384"/>
        <end position="409"/>
    </location>
</feature>
<dbReference type="AlphaFoldDB" id="A0A9N8UZY1"/>
<feature type="coiled-coil region" evidence="1">
    <location>
        <begin position="650"/>
        <end position="713"/>
    </location>
</feature>
<dbReference type="OrthoDB" id="2290256at2759"/>
<feature type="compositionally biased region" description="Basic and acidic residues" evidence="2">
    <location>
        <begin position="104"/>
        <end position="114"/>
    </location>
</feature>
<feature type="region of interest" description="Disordered" evidence="2">
    <location>
        <begin position="91"/>
        <end position="114"/>
    </location>
</feature>
<name>A0A9N8UZY1_9GLOM</name>